<feature type="region of interest" description="Disordered" evidence="1">
    <location>
        <begin position="258"/>
        <end position="644"/>
    </location>
</feature>
<feature type="compositionally biased region" description="Low complexity" evidence="1">
    <location>
        <begin position="445"/>
        <end position="456"/>
    </location>
</feature>
<proteinExistence type="predicted"/>
<evidence type="ECO:0000313" key="3">
    <source>
        <dbReference type="EMBL" id="OXA56001.1"/>
    </source>
</evidence>
<feature type="transmembrane region" description="Helical" evidence="2">
    <location>
        <begin position="203"/>
        <end position="227"/>
    </location>
</feature>
<protein>
    <submittedName>
        <fullName evidence="3">Uncharacterized protein</fullName>
    </submittedName>
</protein>
<feature type="compositionally biased region" description="Gly residues" evidence="1">
    <location>
        <begin position="470"/>
        <end position="480"/>
    </location>
</feature>
<feature type="transmembrane region" description="Helical" evidence="2">
    <location>
        <begin position="15"/>
        <end position="37"/>
    </location>
</feature>
<comment type="caution">
    <text evidence="3">The sequence shown here is derived from an EMBL/GenBank/DDBJ whole genome shotgun (WGS) entry which is preliminary data.</text>
</comment>
<keyword evidence="2" id="KW-0812">Transmembrane</keyword>
<feature type="compositionally biased region" description="Low complexity" evidence="1">
    <location>
        <begin position="362"/>
        <end position="377"/>
    </location>
</feature>
<feature type="transmembrane region" description="Helical" evidence="2">
    <location>
        <begin position="49"/>
        <end position="70"/>
    </location>
</feature>
<feature type="compositionally biased region" description="Low complexity" evidence="1">
    <location>
        <begin position="397"/>
        <end position="411"/>
    </location>
</feature>
<evidence type="ECO:0000256" key="2">
    <source>
        <dbReference type="SAM" id="Phobius"/>
    </source>
</evidence>
<sequence>MCTSLRGVAFFGASVHVTVGFILFSRYVIATVVFTFYNFNNLFSEKVTSFLAPFMVYVTLLLALGILIFHSVEKECFVILKWSSVAFSLLQLLVFVAILVLKLTPNFQYQQFPFLPDSLVSVSNLHSSNSPTGPEVYLAVPHGTTLDEKDLIIKPSSKSPSSDPPDPGGTPPGGNNIEVTFMSNNNITGSSSRDKDGPLITEIYRLAILVCCVLLTLVYLVFLFLYIRQLNDEDTGHVFGHGGQAVTRNIAFYVQPQFTSSNPSQQPQGIHDNNKGQPGSVQSRSQTQIPQQFLPQPTQQQQHHQQQPTQSQQQSPKKMNQVQPPSPHPSQQQSHSAPHSHPPSSAEGTMTGSPKRHGTGRSGSQQSSLQSQTPQIQNLQAPQVNFSPKRNPHHHPSQMSQFQNQNQQQQQQPPPLANPGISDANLLNPASAQHPPQQQHHRHQQQQQPHQQFQPQQPHPPHLPILGPTPTGGGGGGGQQGQMVNFPQQSQHHPHPQQQQQQLQQPPPPIMRGPIPAQVRIGFFPHDLRQDPQSQNLGVSPQNIRPRPGPYPGETEMVMGGPQQQQPPSQTLLRGPPPPPGQQYQQQHQQLQHHHPSPLPIVGHHPQMQRVQFQQQHSAYPSDSSSSVAYSPNPPRGKHPISMV</sequence>
<dbReference type="AlphaFoldDB" id="A0A226EGY2"/>
<feature type="compositionally biased region" description="Polar residues" evidence="1">
    <location>
        <begin position="378"/>
        <end position="388"/>
    </location>
</feature>
<keyword evidence="4" id="KW-1185">Reference proteome</keyword>
<accession>A0A226EGY2</accession>
<feature type="compositionally biased region" description="Low complexity" evidence="1">
    <location>
        <begin position="618"/>
        <end position="631"/>
    </location>
</feature>
<dbReference type="EMBL" id="LNIX01000004">
    <property type="protein sequence ID" value="OXA56001.1"/>
    <property type="molecule type" value="Genomic_DNA"/>
</dbReference>
<feature type="compositionally biased region" description="Polar residues" evidence="1">
    <location>
        <begin position="258"/>
        <end position="268"/>
    </location>
</feature>
<keyword evidence="2" id="KW-1133">Transmembrane helix</keyword>
<feature type="compositionally biased region" description="Low complexity" evidence="1">
    <location>
        <begin position="329"/>
        <end position="346"/>
    </location>
</feature>
<gene>
    <name evidence="3" type="ORF">Fcan01_09418</name>
</gene>
<feature type="compositionally biased region" description="Low complexity" evidence="1">
    <location>
        <begin position="285"/>
        <end position="316"/>
    </location>
</feature>
<feature type="compositionally biased region" description="Polar residues" evidence="1">
    <location>
        <begin position="531"/>
        <end position="543"/>
    </location>
</feature>
<evidence type="ECO:0000256" key="1">
    <source>
        <dbReference type="SAM" id="MobiDB-lite"/>
    </source>
</evidence>
<keyword evidence="2" id="KW-0472">Membrane</keyword>
<feature type="compositionally biased region" description="Polar residues" evidence="1">
    <location>
        <begin position="275"/>
        <end position="284"/>
    </location>
</feature>
<feature type="transmembrane region" description="Helical" evidence="2">
    <location>
        <begin position="82"/>
        <end position="101"/>
    </location>
</feature>
<evidence type="ECO:0000313" key="4">
    <source>
        <dbReference type="Proteomes" id="UP000198287"/>
    </source>
</evidence>
<feature type="compositionally biased region" description="Low complexity" evidence="1">
    <location>
        <begin position="562"/>
        <end position="574"/>
    </location>
</feature>
<organism evidence="3 4">
    <name type="scientific">Folsomia candida</name>
    <name type="common">Springtail</name>
    <dbReference type="NCBI Taxonomy" id="158441"/>
    <lineage>
        <taxon>Eukaryota</taxon>
        <taxon>Metazoa</taxon>
        <taxon>Ecdysozoa</taxon>
        <taxon>Arthropoda</taxon>
        <taxon>Hexapoda</taxon>
        <taxon>Collembola</taxon>
        <taxon>Entomobryomorpha</taxon>
        <taxon>Isotomoidea</taxon>
        <taxon>Isotomidae</taxon>
        <taxon>Proisotominae</taxon>
        <taxon>Folsomia</taxon>
    </lineage>
</organism>
<feature type="region of interest" description="Disordered" evidence="1">
    <location>
        <begin position="154"/>
        <end position="176"/>
    </location>
</feature>
<reference evidence="3 4" key="1">
    <citation type="submission" date="2015-12" db="EMBL/GenBank/DDBJ databases">
        <title>The genome of Folsomia candida.</title>
        <authorList>
            <person name="Faddeeva A."/>
            <person name="Derks M.F."/>
            <person name="Anvar Y."/>
            <person name="Smit S."/>
            <person name="Van Straalen N."/>
            <person name="Roelofs D."/>
        </authorList>
    </citation>
    <scope>NUCLEOTIDE SEQUENCE [LARGE SCALE GENOMIC DNA]</scope>
    <source>
        <strain evidence="3 4">VU population</strain>
        <tissue evidence="3">Whole body</tissue>
    </source>
</reference>
<dbReference type="STRING" id="158441.A0A226EGY2"/>
<name>A0A226EGY2_FOLCA</name>
<feature type="compositionally biased region" description="Low complexity" evidence="1">
    <location>
        <begin position="487"/>
        <end position="504"/>
    </location>
</feature>
<dbReference type="Proteomes" id="UP000198287">
    <property type="component" value="Unassembled WGS sequence"/>
</dbReference>